<dbReference type="Pfam" id="PF03323">
    <property type="entry name" value="GerA"/>
    <property type="match status" value="1"/>
</dbReference>
<reference evidence="5" key="1">
    <citation type="submission" date="2018-12" db="EMBL/GenBank/DDBJ databases">
        <title>Genome sequence of Peanibacillus sp.</title>
        <authorList>
            <person name="Subramani G."/>
            <person name="Srinivasan S."/>
            <person name="Kim M.K."/>
        </authorList>
    </citation>
    <scope>NUCLEOTIDE SEQUENCE [LARGE SCALE GENOMIC DNA]</scope>
    <source>
        <strain evidence="5">18JY67-1</strain>
    </source>
</reference>
<proteinExistence type="inferred from homology"/>
<name>A0A3Q8X5X8_9BACL</name>
<dbReference type="KEGG" id="palb:EJC50_17485"/>
<protein>
    <submittedName>
        <fullName evidence="4">Spore gernimation protein GerA</fullName>
    </submittedName>
</protein>
<dbReference type="OrthoDB" id="1726708at2"/>
<gene>
    <name evidence="4" type="ORF">EJC50_17485</name>
</gene>
<evidence type="ECO:0000256" key="2">
    <source>
        <dbReference type="ARBA" id="ARBA00023136"/>
    </source>
</evidence>
<keyword evidence="3" id="KW-1133">Transmembrane helix</keyword>
<dbReference type="InterPro" id="IPR004995">
    <property type="entry name" value="Spore_Ger"/>
</dbReference>
<dbReference type="PANTHER" id="PTHR22550:SF5">
    <property type="entry name" value="LEUCINE ZIPPER PROTEIN 4"/>
    <property type="match status" value="1"/>
</dbReference>
<keyword evidence="3" id="KW-0812">Transmembrane</keyword>
<organism evidence="4 5">
    <name type="scientific">Paenibacillus albus</name>
    <dbReference type="NCBI Taxonomy" id="2495582"/>
    <lineage>
        <taxon>Bacteria</taxon>
        <taxon>Bacillati</taxon>
        <taxon>Bacillota</taxon>
        <taxon>Bacilli</taxon>
        <taxon>Bacillales</taxon>
        <taxon>Paenibacillaceae</taxon>
        <taxon>Paenibacillus</taxon>
    </lineage>
</organism>
<feature type="transmembrane region" description="Helical" evidence="3">
    <location>
        <begin position="396"/>
        <end position="421"/>
    </location>
</feature>
<sequence length="439" mass="48081">MPVLTLDAVKDHFSSNPDYVYQRVHIGGEVISVTGLKSLINFPQSLHLLREPLLAHETFSTEQFIGLGQPLLPANTDTIINEILDGMLIALHDASGECIRIIPVPQPLSRQVSTPLTENNVRGSSSAFNEDIDTNVGLLRKHLNTSNLKIDHYSCGSIVKNTVMLCYLQQTIDPVLLRTITETLESQLETEVSNLRELSKLFKFSNLSFVSRYLATELPQMAARALKDGKAVIFIERIPFAIILPSLISDMFMTEDDLNHPPVFTILLRSLRIIGALMTLIAPGLYVAIVSVNPDVLRYELAHTIAISRLDVPYPAIIEALLLLLILELIMEAIIRLPSSIGPTVTMVGGIVLGEAVVQAKLVSSLLIIVLAAVTISNATVVGFQNSYSIRLFKYLLLFLSALFGVTGMLSGIIIVCAYLSGVTTLGVPYLQLKQPKGE</sequence>
<dbReference type="GO" id="GO:0009847">
    <property type="term" value="P:spore germination"/>
    <property type="evidence" value="ECO:0007669"/>
    <property type="project" value="InterPro"/>
</dbReference>
<dbReference type="PANTHER" id="PTHR22550">
    <property type="entry name" value="SPORE GERMINATION PROTEIN"/>
    <property type="match status" value="1"/>
</dbReference>
<feature type="transmembrane region" description="Helical" evidence="3">
    <location>
        <begin position="312"/>
        <end position="330"/>
    </location>
</feature>
<keyword evidence="2 3" id="KW-0472">Membrane</keyword>
<evidence type="ECO:0000313" key="4">
    <source>
        <dbReference type="EMBL" id="AZN41261.1"/>
    </source>
</evidence>
<dbReference type="GO" id="GO:0016020">
    <property type="term" value="C:membrane"/>
    <property type="evidence" value="ECO:0007669"/>
    <property type="project" value="InterPro"/>
</dbReference>
<comment type="similarity">
    <text evidence="1">Belongs to the GerABKA family.</text>
</comment>
<dbReference type="PIRSF" id="PIRSF005690">
    <property type="entry name" value="GerBA"/>
    <property type="match status" value="1"/>
</dbReference>
<feature type="transmembrane region" description="Helical" evidence="3">
    <location>
        <begin position="363"/>
        <end position="384"/>
    </location>
</feature>
<dbReference type="Proteomes" id="UP000272528">
    <property type="component" value="Chromosome"/>
</dbReference>
<accession>A0A3Q8X5X8</accession>
<keyword evidence="5" id="KW-1185">Reference proteome</keyword>
<feature type="transmembrane region" description="Helical" evidence="3">
    <location>
        <begin position="273"/>
        <end position="292"/>
    </location>
</feature>
<evidence type="ECO:0000256" key="3">
    <source>
        <dbReference type="SAM" id="Phobius"/>
    </source>
</evidence>
<evidence type="ECO:0000313" key="5">
    <source>
        <dbReference type="Proteomes" id="UP000272528"/>
    </source>
</evidence>
<dbReference type="EMBL" id="CP034437">
    <property type="protein sequence ID" value="AZN41261.1"/>
    <property type="molecule type" value="Genomic_DNA"/>
</dbReference>
<dbReference type="AlphaFoldDB" id="A0A3Q8X5X8"/>
<dbReference type="InterPro" id="IPR050768">
    <property type="entry name" value="UPF0353/GerABKA_families"/>
</dbReference>
<evidence type="ECO:0000256" key="1">
    <source>
        <dbReference type="ARBA" id="ARBA00005278"/>
    </source>
</evidence>